<evidence type="ECO:0000256" key="8">
    <source>
        <dbReference type="ARBA" id="ARBA00022568"/>
    </source>
</evidence>
<sequence length="1577" mass="179940">SRRSWIEDTFCKRECIKFIPACRDLHGCYPTCQVCQNLIRCCCGRLVGEHTCQEEEEWSVGCHTQASTTNAYGTIDFQDSAGRNCHAKYVRVEVDAKAETLLQLMLGEWKMERPKLLLTVHGGADNFPLPLKVRQAFSKGLITAALSTGAWILTDGINTGVSRYVGEAVKTYGTHDLRKRNAVGVTPWGIIDNQSDLIGRDGLRPYQPVGNPLSKRVRLNGLHSHFLLVDDGTLGKHGCQLGIRRKLERHIQLQKIHPRLNQGVPVVCVVVEGGPDIVSLVLEYVSSVPPVPVFIFEGSGRVADLLAFLHKQTAMDRCGPTEDFLQRIAGMFGLERADARQLYSLLMECMDYRQSVNWVQCLTGTKASPAEQLSTALAWDRADIANKHILVYGQHWQVGSLEQAMLDALVMDRVGFVKLLIDNGMTMNRFLTVSRLEELYNTQQGPTDNFLRHLVEDVKQTHVPKGYRISLIDVGQVIEYLIGGAYQSTYTQKRFRACYHRLHAHGKVRETSGWDNLSKAAHLCTGCRIARVVRSSLLPTNTSSFISPPSQQDRSVVITDLKRDQQQTSELADSPLFVYNFNDLFVWAVLQRRQQMALFLWQHGEQAMARATVACKLYRAMAYEVRQSNMDDTTAEQLKSYSMDFGQLAVDVLDRAFRQNERMAMKLLTSEMESWSHFTCLQMAVSSRLRPFVSHSCTQMLLTDLWTGRLNMRKNSWFKVIILSILMPPAIVLLEFKSQAEMSHVPQSHEALQFGWDTGRPEAQERQNTVIKCFLWTRRLYEFYNAPVVKFWFHTMSYLAFLMLFSYTVLVKMEDRPSTQEWLVIAYIISTAVEKTREVFMSEPRKPSQKLKVWFGEYWNISDFLAILLFLAGLVLRWLSETYRTAGRITYCLDIIFWYVRVLDLLAVNQHAGPYLTMITKMTSNMFYIVVMMAIVLLSFGVSRKAILSPGEVFSWDLLRHVVDQPYWMMFGEVYAGEIDACADEEKPCPPGAFLTPFLQAVYLFFQYIIMVNILIAFFNNVYFDMRSISKKLWKYNRYRYIMTYQEKPWLPPPFIILSHIAQCVTALYRKHKGSSRHERDSCGLKLYLGREDHKTLHEFEGRCVVEYIHEKNQDVLCSQINRIRATAERAEEMGGVVDEVSERVQFIQDTLQVLDSQLGQLQDTSALAVDTLTLLSASDNLQQEKAHLGHCRPFALSRHNVPHSWTLPHGGGGSVDVMPCHTPRAYRSTPPSLPLRFHPQKTWTHTTQVVLTKRKTHILYTHPFLLTTKRHHRMSMCFCVVMHYVVLCYAVTMLAMERNNLMRLAYTIPFTPVSKMAGEGVSVYTLEEVEAAGPESSVSLWSHQGLSAVLQPLSSEGCLDGGLRRATRVLCTWAEGDVLRVGCVYVVKAFRPEVVRTWQKVFHTGTNLQLCLREIQQQRAAQKLMHVFNQVKPDDVPHSPRFLEVSLLRWHSDGQWLTIERNMTGDFRKYNNNTGEEIAPCCAMEETLLAFSHWTYQYSCGELLVLDIQGVGAELTDPSVIRAEDKSLGGDMVFGPANLGDAAIQRFVLKHNCNSCCEKLGLSGERNEPFRRPLQY</sequence>
<dbReference type="InterPro" id="IPR041491">
    <property type="entry name" value="TRPM_SLOG"/>
</dbReference>
<dbReference type="GO" id="GO:0004674">
    <property type="term" value="F:protein serine/threonine kinase activity"/>
    <property type="evidence" value="ECO:0007669"/>
    <property type="project" value="UniProtKB-KW"/>
</dbReference>
<feature type="transmembrane region" description="Helical" evidence="27">
    <location>
        <begin position="717"/>
        <end position="736"/>
    </location>
</feature>
<keyword evidence="18 27" id="KW-0472">Membrane</keyword>
<feature type="transmembrane region" description="Helical" evidence="27">
    <location>
        <begin position="926"/>
        <end position="947"/>
    </location>
</feature>
<dbReference type="Pfam" id="PF25508">
    <property type="entry name" value="TRPM2"/>
    <property type="match status" value="2"/>
</dbReference>
<keyword evidence="6" id="KW-0723">Serine/threonine-protein kinase</keyword>
<accession>A0A6Q2XUM2</accession>
<dbReference type="GO" id="GO:0005634">
    <property type="term" value="C:nucleus"/>
    <property type="evidence" value="ECO:0007669"/>
    <property type="project" value="UniProtKB-SubCell"/>
</dbReference>
<evidence type="ECO:0000313" key="29">
    <source>
        <dbReference type="Ensembl" id="ENSELUP00000057749.2"/>
    </source>
</evidence>
<proteinExistence type="inferred from homology"/>
<comment type="catalytic activity">
    <reaction evidence="22">
        <text>Mg(2+)(in) = Mg(2+)(out)</text>
        <dbReference type="Rhea" id="RHEA:29827"/>
        <dbReference type="ChEBI" id="CHEBI:18420"/>
    </reaction>
</comment>
<evidence type="ECO:0000256" key="23">
    <source>
        <dbReference type="ARBA" id="ARBA00034634"/>
    </source>
</evidence>
<evidence type="ECO:0000256" key="17">
    <source>
        <dbReference type="ARBA" id="ARBA00023065"/>
    </source>
</evidence>
<reference evidence="29" key="3">
    <citation type="submission" date="2025-08" db="UniProtKB">
        <authorList>
            <consortium name="Ensembl"/>
        </authorList>
    </citation>
    <scope>IDENTIFICATION</scope>
</reference>
<dbReference type="PROSITE" id="PS51158">
    <property type="entry name" value="ALPHA_KINASE"/>
    <property type="match status" value="1"/>
</dbReference>
<feature type="domain" description="Alpha-type protein kinase" evidence="28">
    <location>
        <begin position="1334"/>
        <end position="1566"/>
    </location>
</feature>
<evidence type="ECO:0000256" key="26">
    <source>
        <dbReference type="ARBA" id="ARBA00048679"/>
    </source>
</evidence>
<keyword evidence="17" id="KW-0406">Ion transport</keyword>
<evidence type="ECO:0000256" key="10">
    <source>
        <dbReference type="ARBA" id="ARBA00022679"/>
    </source>
</evidence>
<evidence type="ECO:0000256" key="3">
    <source>
        <dbReference type="ARBA" id="ARBA00012513"/>
    </source>
</evidence>
<keyword evidence="14" id="KW-0862">Zinc</keyword>
<evidence type="ECO:0000256" key="1">
    <source>
        <dbReference type="ARBA" id="ARBA00004123"/>
    </source>
</evidence>
<feature type="transmembrane region" description="Helical" evidence="27">
    <location>
        <begin position="858"/>
        <end position="879"/>
    </location>
</feature>
<keyword evidence="20" id="KW-0407">Ion channel</keyword>
<dbReference type="InterPro" id="IPR004166">
    <property type="entry name" value="a-kinase_dom"/>
</dbReference>
<dbReference type="GO" id="GO:0051262">
    <property type="term" value="P:protein tetramerization"/>
    <property type="evidence" value="ECO:0007669"/>
    <property type="project" value="InterPro"/>
</dbReference>
<evidence type="ECO:0000256" key="12">
    <source>
        <dbReference type="ARBA" id="ARBA00022723"/>
    </source>
</evidence>
<comment type="catalytic activity">
    <reaction evidence="24">
        <text>Ca(2+)(in) = Ca(2+)(out)</text>
        <dbReference type="Rhea" id="RHEA:29671"/>
        <dbReference type="ChEBI" id="CHEBI:29108"/>
    </reaction>
</comment>
<comment type="subcellular location">
    <subcellularLocation>
        <location evidence="2">Cell membrane</location>
        <topology evidence="2">Multi-pass membrane protein</topology>
    </subcellularLocation>
    <subcellularLocation>
        <location evidence="1">Nucleus</location>
    </subcellularLocation>
</comment>
<keyword evidence="19" id="KW-0539">Nucleus</keyword>
<evidence type="ECO:0000313" key="30">
    <source>
        <dbReference type="Proteomes" id="UP000265140"/>
    </source>
</evidence>
<dbReference type="Proteomes" id="UP000265140">
    <property type="component" value="Chromosome 13"/>
</dbReference>
<dbReference type="GO" id="GO:0046872">
    <property type="term" value="F:metal ion binding"/>
    <property type="evidence" value="ECO:0007669"/>
    <property type="project" value="UniProtKB-KW"/>
</dbReference>
<evidence type="ECO:0000256" key="19">
    <source>
        <dbReference type="ARBA" id="ARBA00023242"/>
    </source>
</evidence>
<dbReference type="InterPro" id="IPR032415">
    <property type="entry name" value="TRPM_tetra"/>
</dbReference>
<feature type="transmembrane region" description="Helical" evidence="27">
    <location>
        <begin position="1277"/>
        <end position="1297"/>
    </location>
</feature>
<name>A0A6Q2XUM2_ESOLU</name>
<dbReference type="EC" id="2.7.11.1" evidence="3"/>
<evidence type="ECO:0000259" key="28">
    <source>
        <dbReference type="PROSITE" id="PS51158"/>
    </source>
</evidence>
<keyword evidence="7" id="KW-0597">Phosphoprotein</keyword>
<dbReference type="Pfam" id="PF00520">
    <property type="entry name" value="Ion_trans"/>
    <property type="match status" value="1"/>
</dbReference>
<evidence type="ECO:0000256" key="4">
    <source>
        <dbReference type="ARBA" id="ARBA00022448"/>
    </source>
</evidence>
<evidence type="ECO:0000256" key="9">
    <source>
        <dbReference type="ARBA" id="ARBA00022673"/>
    </source>
</evidence>
<dbReference type="InterPro" id="IPR005821">
    <property type="entry name" value="Ion_trans_dom"/>
</dbReference>
<dbReference type="GO" id="GO:0016324">
    <property type="term" value="C:apical plasma membrane"/>
    <property type="evidence" value="ECO:0007669"/>
    <property type="project" value="TreeGrafter"/>
</dbReference>
<comment type="catalytic activity">
    <reaction evidence="26">
        <text>L-seryl-[protein] + ATP = O-phospho-L-seryl-[protein] + ADP + H(+)</text>
        <dbReference type="Rhea" id="RHEA:17989"/>
        <dbReference type="Rhea" id="RHEA-COMP:9863"/>
        <dbReference type="Rhea" id="RHEA-COMP:11604"/>
        <dbReference type="ChEBI" id="CHEBI:15378"/>
        <dbReference type="ChEBI" id="CHEBI:29999"/>
        <dbReference type="ChEBI" id="CHEBI:30616"/>
        <dbReference type="ChEBI" id="CHEBI:83421"/>
        <dbReference type="ChEBI" id="CHEBI:456216"/>
        <dbReference type="EC" id="2.7.11.1"/>
    </reaction>
</comment>
<dbReference type="Pfam" id="PF18139">
    <property type="entry name" value="LSDAT_euk"/>
    <property type="match status" value="1"/>
</dbReference>
<organism evidence="29 30">
    <name type="scientific">Esox lucius</name>
    <name type="common">Northern pike</name>
    <dbReference type="NCBI Taxonomy" id="8010"/>
    <lineage>
        <taxon>Eukaryota</taxon>
        <taxon>Metazoa</taxon>
        <taxon>Chordata</taxon>
        <taxon>Craniata</taxon>
        <taxon>Vertebrata</taxon>
        <taxon>Euteleostomi</taxon>
        <taxon>Actinopterygii</taxon>
        <taxon>Neopterygii</taxon>
        <taxon>Teleostei</taxon>
        <taxon>Protacanthopterygii</taxon>
        <taxon>Esociformes</taxon>
        <taxon>Esocidae</taxon>
        <taxon>Esox</taxon>
    </lineage>
</organism>
<evidence type="ECO:0000256" key="14">
    <source>
        <dbReference type="ARBA" id="ARBA00022833"/>
    </source>
</evidence>
<dbReference type="InterPro" id="IPR011009">
    <property type="entry name" value="Kinase-like_dom_sf"/>
</dbReference>
<evidence type="ECO:0000256" key="16">
    <source>
        <dbReference type="ARBA" id="ARBA00022989"/>
    </source>
</evidence>
<keyword evidence="30" id="KW-1185">Reference proteome</keyword>
<evidence type="ECO:0000256" key="7">
    <source>
        <dbReference type="ARBA" id="ARBA00022553"/>
    </source>
</evidence>
<dbReference type="GO" id="GO:0005262">
    <property type="term" value="F:calcium channel activity"/>
    <property type="evidence" value="ECO:0007669"/>
    <property type="project" value="UniProtKB-KW"/>
</dbReference>
<dbReference type="Pfam" id="PF02816">
    <property type="entry name" value="Alpha_kinase"/>
    <property type="match status" value="1"/>
</dbReference>
<dbReference type="SMART" id="SM00811">
    <property type="entry name" value="Alpha_kinase"/>
    <property type="match status" value="1"/>
</dbReference>
<comment type="catalytic activity">
    <reaction evidence="23">
        <text>Zn(2+)(in) = Zn(2+)(out)</text>
        <dbReference type="Rhea" id="RHEA:29351"/>
        <dbReference type="ChEBI" id="CHEBI:29105"/>
    </reaction>
</comment>
<dbReference type="Gene3D" id="3.20.200.10">
    <property type="entry name" value="MHCK/EF2 kinase"/>
    <property type="match status" value="1"/>
</dbReference>
<keyword evidence="13" id="KW-0418">Kinase</keyword>
<evidence type="ECO:0000256" key="24">
    <source>
        <dbReference type="ARBA" id="ARBA00036634"/>
    </source>
</evidence>
<keyword evidence="12" id="KW-0479">Metal-binding</keyword>
<dbReference type="GO" id="GO:0005524">
    <property type="term" value="F:ATP binding"/>
    <property type="evidence" value="ECO:0007669"/>
    <property type="project" value="InterPro"/>
</dbReference>
<dbReference type="Bgee" id="ENSELUG00000002412">
    <property type="expression patterns" value="Expressed in digestive tract and 12 other cell types or tissues"/>
</dbReference>
<dbReference type="GeneTree" id="ENSGT00940000158164"/>
<evidence type="ECO:0000256" key="6">
    <source>
        <dbReference type="ARBA" id="ARBA00022527"/>
    </source>
</evidence>
<reference evidence="29" key="2">
    <citation type="submission" date="2020-02" db="EMBL/GenBank/DDBJ databases">
        <title>Esox lucius (northern pike) genome, fEsoLuc1, primary haplotype.</title>
        <authorList>
            <person name="Myers G."/>
            <person name="Karagic N."/>
            <person name="Meyer A."/>
            <person name="Pippel M."/>
            <person name="Reichard M."/>
            <person name="Winkler S."/>
            <person name="Tracey A."/>
            <person name="Sims Y."/>
            <person name="Howe K."/>
            <person name="Rhie A."/>
            <person name="Formenti G."/>
            <person name="Durbin R."/>
            <person name="Fedrigo O."/>
            <person name="Jarvis E.D."/>
        </authorList>
    </citation>
    <scope>NUCLEOTIDE SEQUENCE [LARGE SCALE GENOMIC DNA]</scope>
</reference>
<dbReference type="PANTHER" id="PTHR13800:SF15">
    <property type="entry name" value="TRANSIENT RECEPTOR POTENTIAL CATION CHANNEL SUBFAMILY M MEMBER 6"/>
    <property type="match status" value="1"/>
</dbReference>
<keyword evidence="5" id="KW-1003">Cell membrane</keyword>
<protein>
    <recommendedName>
        <fullName evidence="3">non-specific serine/threonine protein kinase</fullName>
        <ecNumber evidence="3">2.7.11.1</ecNumber>
    </recommendedName>
</protein>
<dbReference type="InterPro" id="IPR057366">
    <property type="entry name" value="TRPM-like"/>
</dbReference>
<comment type="catalytic activity">
    <reaction evidence="25">
        <text>L-threonyl-[protein] + ATP = O-phospho-L-threonyl-[protein] + ADP + H(+)</text>
        <dbReference type="Rhea" id="RHEA:46608"/>
        <dbReference type="Rhea" id="RHEA-COMP:11060"/>
        <dbReference type="Rhea" id="RHEA-COMP:11605"/>
        <dbReference type="ChEBI" id="CHEBI:15378"/>
        <dbReference type="ChEBI" id="CHEBI:30013"/>
        <dbReference type="ChEBI" id="CHEBI:30616"/>
        <dbReference type="ChEBI" id="CHEBI:61977"/>
        <dbReference type="ChEBI" id="CHEBI:456216"/>
        <dbReference type="EC" id="2.7.11.1"/>
    </reaction>
</comment>
<feature type="transmembrane region" description="Helical" evidence="27">
    <location>
        <begin position="1001"/>
        <end position="1024"/>
    </location>
</feature>
<evidence type="ECO:0000256" key="18">
    <source>
        <dbReference type="ARBA" id="ARBA00023136"/>
    </source>
</evidence>
<evidence type="ECO:0000256" key="27">
    <source>
        <dbReference type="SAM" id="Phobius"/>
    </source>
</evidence>
<keyword evidence="10" id="KW-0808">Transferase</keyword>
<keyword evidence="8" id="KW-0109">Calcium transport</keyword>
<reference evidence="30" key="1">
    <citation type="journal article" date="2014" name="PLoS ONE">
        <title>The genome and linkage map of the northern pike (Esox lucius): conserved synteny revealed between the salmonid sister group and the Neoteleostei.</title>
        <authorList>
            <person name="Rondeau E.B."/>
            <person name="Minkley D.R."/>
            <person name="Leong J.S."/>
            <person name="Messmer A.M."/>
            <person name="Jantzen J.R."/>
            <person name="von Schalburg K.R."/>
            <person name="Lemon C."/>
            <person name="Bird N.H."/>
            <person name="Koop B.F."/>
        </authorList>
    </citation>
    <scope>NUCLEOTIDE SEQUENCE</scope>
</reference>
<dbReference type="Gene3D" id="1.20.5.1010">
    <property type="entry name" value="TRPM, tetramerisation domain"/>
    <property type="match status" value="1"/>
</dbReference>
<dbReference type="SUPFAM" id="SSF56112">
    <property type="entry name" value="Protein kinase-like (PK-like)"/>
    <property type="match status" value="1"/>
</dbReference>
<evidence type="ECO:0000256" key="20">
    <source>
        <dbReference type="ARBA" id="ARBA00023303"/>
    </source>
</evidence>
<dbReference type="InterPro" id="IPR037162">
    <property type="entry name" value="TRPM_tetra_sf"/>
</dbReference>
<keyword evidence="15" id="KW-0106">Calcium</keyword>
<keyword evidence="11 27" id="KW-0812">Transmembrane</keyword>
<evidence type="ECO:0000256" key="11">
    <source>
        <dbReference type="ARBA" id="ARBA00022692"/>
    </source>
</evidence>
<gene>
    <name evidence="29" type="primary">TRPM6</name>
</gene>
<dbReference type="Pfam" id="PF16519">
    <property type="entry name" value="TRPM_tetra"/>
    <property type="match status" value="1"/>
</dbReference>
<dbReference type="Ensembl" id="ENSELUT00000067435.2">
    <property type="protein sequence ID" value="ENSELUP00000057749.2"/>
    <property type="gene ID" value="ENSELUG00000002412.3"/>
</dbReference>
<dbReference type="Gene3D" id="3.30.200.20">
    <property type="entry name" value="Phosphorylase Kinase, domain 1"/>
    <property type="match status" value="1"/>
</dbReference>
<feature type="transmembrane region" description="Helical" evidence="27">
    <location>
        <begin position="788"/>
        <end position="810"/>
    </location>
</feature>
<keyword evidence="4" id="KW-0813">Transport</keyword>
<evidence type="ECO:0000256" key="2">
    <source>
        <dbReference type="ARBA" id="ARBA00004651"/>
    </source>
</evidence>
<reference evidence="29" key="4">
    <citation type="submission" date="2025-09" db="UniProtKB">
        <authorList>
            <consortium name="Ensembl"/>
        </authorList>
    </citation>
    <scope>IDENTIFICATION</scope>
</reference>
<evidence type="ECO:0000256" key="25">
    <source>
        <dbReference type="ARBA" id="ARBA00047899"/>
    </source>
</evidence>
<dbReference type="InterPro" id="IPR050927">
    <property type="entry name" value="TRPM"/>
</dbReference>
<evidence type="ECO:0000256" key="22">
    <source>
        <dbReference type="ARBA" id="ARBA00034269"/>
    </source>
</evidence>
<keyword evidence="9" id="KW-0107">Calcium channel</keyword>
<evidence type="ECO:0000256" key="13">
    <source>
        <dbReference type="ARBA" id="ARBA00022777"/>
    </source>
</evidence>
<evidence type="ECO:0000256" key="21">
    <source>
        <dbReference type="ARBA" id="ARBA00025760"/>
    </source>
</evidence>
<evidence type="ECO:0000256" key="15">
    <source>
        <dbReference type="ARBA" id="ARBA00022837"/>
    </source>
</evidence>
<dbReference type="PANTHER" id="PTHR13800">
    <property type="entry name" value="TRANSIENT RECEPTOR POTENTIAL CATION CHANNEL, SUBFAMILY M, MEMBER 6"/>
    <property type="match status" value="1"/>
</dbReference>
<keyword evidence="16 27" id="KW-1133">Transmembrane helix</keyword>
<comment type="similarity">
    <text evidence="21">In the C-terminal section; belongs to the protein kinase superfamily. Alpha-type protein kinase family. ALPK subfamily.</text>
</comment>
<evidence type="ECO:0000256" key="5">
    <source>
        <dbReference type="ARBA" id="ARBA00022475"/>
    </source>
</evidence>